<name>A0A4Z1GQW2_9HELO</name>
<comment type="caution">
    <text evidence="3">The sequence shown here is derived from an EMBL/GenBank/DDBJ whole genome shotgun (WGS) entry which is preliminary data.</text>
</comment>
<keyword evidence="1" id="KW-0175">Coiled coil</keyword>
<sequence>MSPHNSQLLDSHGSSPISYTPEDSGSDDTGNSDAQSRAVLNTLSQLRAQNAELQDKNTELRIQNAQLQAEVGKHVAISKVREQFVQPVIQDKQNKQECRCHFWIICALIFFTR</sequence>
<dbReference type="AlphaFoldDB" id="A0A4Z1GQW2"/>
<gene>
    <name evidence="3" type="ORF">BHYA_0056g00350</name>
</gene>
<organism evidence="3 4">
    <name type="scientific">Botrytis hyacinthi</name>
    <dbReference type="NCBI Taxonomy" id="278943"/>
    <lineage>
        <taxon>Eukaryota</taxon>
        <taxon>Fungi</taxon>
        <taxon>Dikarya</taxon>
        <taxon>Ascomycota</taxon>
        <taxon>Pezizomycotina</taxon>
        <taxon>Leotiomycetes</taxon>
        <taxon>Helotiales</taxon>
        <taxon>Sclerotiniaceae</taxon>
        <taxon>Botrytis</taxon>
    </lineage>
</organism>
<evidence type="ECO:0000313" key="3">
    <source>
        <dbReference type="EMBL" id="TGO39324.1"/>
    </source>
</evidence>
<proteinExistence type="predicted"/>
<reference evidence="3 4" key="1">
    <citation type="submission" date="2017-12" db="EMBL/GenBank/DDBJ databases">
        <title>Comparative genomics of Botrytis spp.</title>
        <authorList>
            <person name="Valero-Jimenez C.A."/>
            <person name="Tapia P."/>
            <person name="Veloso J."/>
            <person name="Silva-Moreno E."/>
            <person name="Staats M."/>
            <person name="Valdes J.H."/>
            <person name="Van Kan J.A.L."/>
        </authorList>
    </citation>
    <scope>NUCLEOTIDE SEQUENCE [LARGE SCALE GENOMIC DNA]</scope>
    <source>
        <strain evidence="3 4">Bh0001</strain>
    </source>
</reference>
<feature type="region of interest" description="Disordered" evidence="2">
    <location>
        <begin position="1"/>
        <end position="36"/>
    </location>
</feature>
<dbReference type="EMBL" id="PQXK01000056">
    <property type="protein sequence ID" value="TGO39324.1"/>
    <property type="molecule type" value="Genomic_DNA"/>
</dbReference>
<keyword evidence="4" id="KW-1185">Reference proteome</keyword>
<accession>A0A4Z1GQW2</accession>
<evidence type="ECO:0000256" key="1">
    <source>
        <dbReference type="SAM" id="Coils"/>
    </source>
</evidence>
<protein>
    <submittedName>
        <fullName evidence="3">Uncharacterized protein</fullName>
    </submittedName>
</protein>
<evidence type="ECO:0000256" key="2">
    <source>
        <dbReference type="SAM" id="MobiDB-lite"/>
    </source>
</evidence>
<feature type="coiled-coil region" evidence="1">
    <location>
        <begin position="36"/>
        <end position="70"/>
    </location>
</feature>
<dbReference type="Proteomes" id="UP000297814">
    <property type="component" value="Unassembled WGS sequence"/>
</dbReference>
<evidence type="ECO:0000313" key="4">
    <source>
        <dbReference type="Proteomes" id="UP000297814"/>
    </source>
</evidence>